<dbReference type="RefSeq" id="WP_322879242.1">
    <property type="nucleotide sequence ID" value="NZ_JAVMIP010000020.1"/>
</dbReference>
<comment type="caution">
    <text evidence="1">The sequence shown here is derived from an EMBL/GenBank/DDBJ whole genome shotgun (WGS) entry which is preliminary data.</text>
</comment>
<proteinExistence type="predicted"/>
<evidence type="ECO:0000313" key="2">
    <source>
        <dbReference type="Proteomes" id="UP001268256"/>
    </source>
</evidence>
<accession>A0AAE4FTF8</accession>
<organism evidence="1 2">
    <name type="scientific">Pseudocalidococcus azoricus BACA0444</name>
    <dbReference type="NCBI Taxonomy" id="2918990"/>
    <lineage>
        <taxon>Bacteria</taxon>
        <taxon>Bacillati</taxon>
        <taxon>Cyanobacteriota</taxon>
        <taxon>Cyanophyceae</taxon>
        <taxon>Acaryochloridales</taxon>
        <taxon>Thermosynechococcaceae</taxon>
        <taxon>Pseudocalidococcus</taxon>
        <taxon>Pseudocalidococcus azoricus</taxon>
    </lineage>
</organism>
<dbReference type="EMBL" id="JAVMIP010000020">
    <property type="protein sequence ID" value="MDS3862024.1"/>
    <property type="molecule type" value="Genomic_DNA"/>
</dbReference>
<dbReference type="Proteomes" id="UP001268256">
    <property type="component" value="Unassembled WGS sequence"/>
</dbReference>
<name>A0AAE4FTF8_9CYAN</name>
<evidence type="ECO:0000313" key="1">
    <source>
        <dbReference type="EMBL" id="MDS3862024.1"/>
    </source>
</evidence>
<reference evidence="2" key="1">
    <citation type="submission" date="2023-07" db="EMBL/GenBank/DDBJ databases">
        <authorList>
            <person name="Luz R."/>
            <person name="Cordeiro R."/>
            <person name="Fonseca A."/>
            <person name="Goncalves V."/>
        </authorList>
    </citation>
    <scope>NUCLEOTIDE SEQUENCE [LARGE SCALE GENOMIC DNA]</scope>
    <source>
        <strain evidence="2">BACA0444</strain>
    </source>
</reference>
<gene>
    <name evidence="1" type="ORF">RIF25_14575</name>
</gene>
<dbReference type="AlphaFoldDB" id="A0AAE4FTF8"/>
<protein>
    <submittedName>
        <fullName evidence="1">Uncharacterized protein</fullName>
    </submittedName>
</protein>
<sequence length="88" mass="10322">MSNGLWEPCQTKDLGLRHINQVKPNSLLDTLAMFCSIDDKNEIEAVDLDHENDFLVIHADRIIPVYQVQQTRYEPRLLPRKFVFLLNK</sequence>
<keyword evidence="2" id="KW-1185">Reference proteome</keyword>